<dbReference type="GO" id="GO:0034975">
    <property type="term" value="P:protein folding in endoplasmic reticulum"/>
    <property type="evidence" value="ECO:0007669"/>
    <property type="project" value="TreeGrafter"/>
</dbReference>
<dbReference type="Proteomes" id="UP000242180">
    <property type="component" value="Unassembled WGS sequence"/>
</dbReference>
<dbReference type="Gene3D" id="1.25.40.10">
    <property type="entry name" value="Tetratricopeptide repeat domain"/>
    <property type="match status" value="1"/>
</dbReference>
<feature type="domain" description="J" evidence="9">
    <location>
        <begin position="385"/>
        <end position="453"/>
    </location>
</feature>
<evidence type="ECO:0000259" key="9">
    <source>
        <dbReference type="PROSITE" id="PS50076"/>
    </source>
</evidence>
<dbReference type="GO" id="GO:0051087">
    <property type="term" value="F:protein-folding chaperone binding"/>
    <property type="evidence" value="ECO:0007669"/>
    <property type="project" value="TreeGrafter"/>
</dbReference>
<dbReference type="PROSITE" id="PS50005">
    <property type="entry name" value="TPR"/>
    <property type="match status" value="3"/>
</dbReference>
<reference evidence="10 11" key="1">
    <citation type="submission" date="2016-07" db="EMBL/GenBank/DDBJ databases">
        <title>Pervasive Adenine N6-methylation of Active Genes in Fungi.</title>
        <authorList>
            <consortium name="DOE Joint Genome Institute"/>
            <person name="Mondo S.J."/>
            <person name="Dannebaum R.O."/>
            <person name="Kuo R.C."/>
            <person name="Labutti K."/>
            <person name="Haridas S."/>
            <person name="Kuo A."/>
            <person name="Salamov A."/>
            <person name="Ahrendt S.R."/>
            <person name="Lipzen A."/>
            <person name="Sullivan W."/>
            <person name="Andreopoulos W.B."/>
            <person name="Clum A."/>
            <person name="Lindquist E."/>
            <person name="Daum C."/>
            <person name="Ramamoorthy G.K."/>
            <person name="Gryganskyi A."/>
            <person name="Culley D."/>
            <person name="Magnuson J.K."/>
            <person name="James T.Y."/>
            <person name="O'Malley M.A."/>
            <person name="Stajich J.E."/>
            <person name="Spatafora J.W."/>
            <person name="Visel A."/>
            <person name="Grigoriev I.V."/>
        </authorList>
    </citation>
    <scope>NUCLEOTIDE SEQUENCE [LARGE SCALE GENOMIC DNA]</scope>
    <source>
        <strain evidence="10 11">NRRL 2496</strain>
    </source>
</reference>
<dbReference type="Gene3D" id="1.10.287.110">
    <property type="entry name" value="DnaJ domain"/>
    <property type="match status" value="1"/>
</dbReference>
<dbReference type="SUPFAM" id="SSF48452">
    <property type="entry name" value="TPR-like"/>
    <property type="match status" value="2"/>
</dbReference>
<evidence type="ECO:0000256" key="3">
    <source>
        <dbReference type="ARBA" id="ARBA00022737"/>
    </source>
</evidence>
<dbReference type="CDD" id="cd06257">
    <property type="entry name" value="DnaJ"/>
    <property type="match status" value="1"/>
</dbReference>
<comment type="caution">
    <text evidence="10">The sequence shown here is derived from an EMBL/GenBank/DDBJ whole genome shotgun (WGS) entry which is preliminary data.</text>
</comment>
<dbReference type="SMART" id="SM00028">
    <property type="entry name" value="TPR"/>
    <property type="match status" value="6"/>
</dbReference>
<dbReference type="EMBL" id="MCGN01000001">
    <property type="protein sequence ID" value="ORZ03438.1"/>
    <property type="molecule type" value="Genomic_DNA"/>
</dbReference>
<dbReference type="GO" id="GO:0005788">
    <property type="term" value="C:endoplasmic reticulum lumen"/>
    <property type="evidence" value="ECO:0007669"/>
    <property type="project" value="UniProtKB-SubCell"/>
</dbReference>
<dbReference type="InterPro" id="IPR001623">
    <property type="entry name" value="DnaJ_domain"/>
</dbReference>
<dbReference type="STRING" id="13706.A0A1X2HWG5"/>
<dbReference type="OMA" id="PFAHFQH"/>
<feature type="repeat" description="TPR" evidence="7">
    <location>
        <begin position="46"/>
        <end position="79"/>
    </location>
</feature>
<organism evidence="10 11">
    <name type="scientific">Syncephalastrum racemosum</name>
    <name type="common">Filamentous fungus</name>
    <dbReference type="NCBI Taxonomy" id="13706"/>
    <lineage>
        <taxon>Eukaryota</taxon>
        <taxon>Fungi</taxon>
        <taxon>Fungi incertae sedis</taxon>
        <taxon>Mucoromycota</taxon>
        <taxon>Mucoromycotina</taxon>
        <taxon>Mucoromycetes</taxon>
        <taxon>Mucorales</taxon>
        <taxon>Syncephalastraceae</taxon>
        <taxon>Syncephalastrum</taxon>
    </lineage>
</organism>
<evidence type="ECO:0000256" key="1">
    <source>
        <dbReference type="ARBA" id="ARBA00004319"/>
    </source>
</evidence>
<evidence type="ECO:0000256" key="7">
    <source>
        <dbReference type="PROSITE-ProRule" id="PRU00339"/>
    </source>
</evidence>
<evidence type="ECO:0000313" key="10">
    <source>
        <dbReference type="EMBL" id="ORZ03438.1"/>
    </source>
</evidence>
<feature type="repeat" description="TPR" evidence="7">
    <location>
        <begin position="12"/>
        <end position="45"/>
    </location>
</feature>
<dbReference type="Pfam" id="PF13174">
    <property type="entry name" value="TPR_6"/>
    <property type="match status" value="1"/>
</dbReference>
<keyword evidence="4 7" id="KW-0802">TPR repeat</keyword>
<evidence type="ECO:0000256" key="8">
    <source>
        <dbReference type="SAM" id="MobiDB-lite"/>
    </source>
</evidence>
<dbReference type="OrthoDB" id="1726119at2759"/>
<protein>
    <recommendedName>
        <fullName evidence="6">Tetratricopeptide repeat and J domain-containing co-chaperone DNJ1</fullName>
    </recommendedName>
</protein>
<dbReference type="InterPro" id="IPR011990">
    <property type="entry name" value="TPR-like_helical_dom_sf"/>
</dbReference>
<dbReference type="AlphaFoldDB" id="A0A1X2HWG5"/>
<comment type="subcellular location">
    <subcellularLocation>
        <location evidence="1">Endoplasmic reticulum lumen</location>
    </subcellularLocation>
</comment>
<dbReference type="PRINTS" id="PR00625">
    <property type="entry name" value="JDOMAIN"/>
</dbReference>
<dbReference type="Pfam" id="PF13432">
    <property type="entry name" value="TPR_16"/>
    <property type="match status" value="1"/>
</dbReference>
<dbReference type="InParanoid" id="A0A1X2HWG5"/>
<dbReference type="SUPFAM" id="SSF46565">
    <property type="entry name" value="Chaperone J-domain"/>
    <property type="match status" value="1"/>
</dbReference>
<dbReference type="PANTHER" id="PTHR44140">
    <property type="entry name" value="LD25575P"/>
    <property type="match status" value="1"/>
</dbReference>
<dbReference type="InterPro" id="IPR036869">
    <property type="entry name" value="J_dom_sf"/>
</dbReference>
<evidence type="ECO:0000313" key="11">
    <source>
        <dbReference type="Proteomes" id="UP000242180"/>
    </source>
</evidence>
<name>A0A1X2HWG5_SYNRA</name>
<evidence type="ECO:0000256" key="5">
    <source>
        <dbReference type="ARBA" id="ARBA00022824"/>
    </source>
</evidence>
<evidence type="ECO:0000256" key="6">
    <source>
        <dbReference type="ARBA" id="ARBA00073740"/>
    </source>
</evidence>
<dbReference type="PANTHER" id="PTHR44140:SF2">
    <property type="entry name" value="LD25575P"/>
    <property type="match status" value="1"/>
</dbReference>
<proteinExistence type="predicted"/>
<gene>
    <name evidence="10" type="ORF">BCR43DRAFT_429700</name>
</gene>
<dbReference type="GO" id="GO:0051787">
    <property type="term" value="F:misfolded protein binding"/>
    <property type="evidence" value="ECO:0007669"/>
    <property type="project" value="TreeGrafter"/>
</dbReference>
<keyword evidence="3" id="KW-0677">Repeat</keyword>
<dbReference type="InterPro" id="IPR019734">
    <property type="entry name" value="TPR_rpt"/>
</dbReference>
<dbReference type="Pfam" id="PF00226">
    <property type="entry name" value="DnaJ"/>
    <property type="match status" value="1"/>
</dbReference>
<keyword evidence="11" id="KW-1185">Reference proteome</keyword>
<accession>A0A1X2HWG5</accession>
<feature type="repeat" description="TPR" evidence="7">
    <location>
        <begin position="80"/>
        <end position="113"/>
    </location>
</feature>
<evidence type="ECO:0000256" key="4">
    <source>
        <dbReference type="ARBA" id="ARBA00022803"/>
    </source>
</evidence>
<dbReference type="PROSITE" id="PS50076">
    <property type="entry name" value="DNAJ_2"/>
    <property type="match status" value="1"/>
</dbReference>
<dbReference type="InterPro" id="IPR051727">
    <property type="entry name" value="DnaJ_C3_Co-chaperones"/>
</dbReference>
<keyword evidence="5" id="KW-0256">Endoplasmic reticulum</keyword>
<keyword evidence="2" id="KW-0732">Signal</keyword>
<evidence type="ECO:0000256" key="2">
    <source>
        <dbReference type="ARBA" id="ARBA00022729"/>
    </source>
</evidence>
<feature type="region of interest" description="Disordered" evidence="8">
    <location>
        <begin position="445"/>
        <end position="468"/>
    </location>
</feature>
<dbReference type="FunFam" id="1.25.40.10:FF:000224">
    <property type="entry name" value="DnaJ and TPR domain protein"/>
    <property type="match status" value="1"/>
</dbReference>
<sequence length="507" mass="57039">MLPVSVLADESTQQYLSEGNRFLTTGQFNDALVSFDAAIQRDPENYLSYYKRATAYLSLGRNNAAVDDFSRILDIKPDFDQALLQRARIYAKEGDFDLAQADLEKYVKSHPESKEAMELAKHTLMEAEKAKDEGRFDECIHMASSIIPTAPQLTRIRRLRADCHIAKGEIEEATGDLTRVAHLAPSDADVLIRLASINFFSLYEPQSAMANTKQCLHYDPEQKQCKKLHRQMKKIDKDIKKIETDLDADRFATATNNLIGTATRKGVISDIDAPYDTLEKELNAVGKMPKRLHLKCYELACKIFSNQKAKDNEKINKWCSATIDIQGDHVDALLSRGEAKLRENDFEAAVRDLEAANEASGGQNNRVRGILQRAQQMLRQSKRRDYYKILDVSRDADQREIKRAYRKKAQEWHPDKYEGDLSKEDVEKKMADINQAYEVLGDDDKRQQYDNGFDPYDPESAQGGGGGHPFHGQGHPFAHFQGGFPFGGGGGFPGGAGGGPFSFKMHF</sequence>
<dbReference type="SMART" id="SM00271">
    <property type="entry name" value="DnaJ"/>
    <property type="match status" value="1"/>
</dbReference>